<reference evidence="2 3" key="1">
    <citation type="submission" date="2019-07" db="EMBL/GenBank/DDBJ databases">
        <authorList>
            <person name="Zhou L.-Y."/>
        </authorList>
    </citation>
    <scope>NUCLEOTIDE SEQUENCE [LARGE SCALE GENOMIC DNA]</scope>
    <source>
        <strain evidence="2 3">YIM 101269</strain>
    </source>
</reference>
<feature type="region of interest" description="Disordered" evidence="1">
    <location>
        <begin position="1"/>
        <end position="25"/>
    </location>
</feature>
<feature type="region of interest" description="Disordered" evidence="1">
    <location>
        <begin position="187"/>
        <end position="207"/>
    </location>
</feature>
<evidence type="ECO:0000313" key="3">
    <source>
        <dbReference type="Proteomes" id="UP000317638"/>
    </source>
</evidence>
<name>A0A553K3Y7_9ACTN</name>
<proteinExistence type="predicted"/>
<organism evidence="2 3">
    <name type="scientific">Tessaracoccus rhinocerotis</name>
    <dbReference type="NCBI Taxonomy" id="1689449"/>
    <lineage>
        <taxon>Bacteria</taxon>
        <taxon>Bacillati</taxon>
        <taxon>Actinomycetota</taxon>
        <taxon>Actinomycetes</taxon>
        <taxon>Propionibacteriales</taxon>
        <taxon>Propionibacteriaceae</taxon>
        <taxon>Tessaracoccus</taxon>
    </lineage>
</organism>
<feature type="compositionally biased region" description="Basic and acidic residues" evidence="1">
    <location>
        <begin position="197"/>
        <end position="207"/>
    </location>
</feature>
<dbReference type="OrthoDB" id="5083716at2"/>
<keyword evidence="3" id="KW-1185">Reference proteome</keyword>
<sequence length="207" mass="22812">MSSGSASTSRGEEGPGWVLWSEAEPSRLERDRAEMQQFAPDVVYQDPNPDTGAMFRHGGWSGELPRWPFQRPEPVGFDELIGDHGLLFVLEYSAAHPMLPPTIYPVRPEPEVEEQTQATWHVAPGGSLCLLQSDGAWRPEASITELLLKASGWRVEYALMKAGVIDRMTVNGIVSDSTSDHLIAKAVTRGTDGSTQRGEERENDVPQ</sequence>
<comment type="caution">
    <text evidence="2">The sequence shown here is derived from an EMBL/GenBank/DDBJ whole genome shotgun (WGS) entry which is preliminary data.</text>
</comment>
<accession>A0A553K3Y7</accession>
<dbReference type="Proteomes" id="UP000317638">
    <property type="component" value="Unassembled WGS sequence"/>
</dbReference>
<evidence type="ECO:0000313" key="2">
    <source>
        <dbReference type="EMBL" id="TRY19405.1"/>
    </source>
</evidence>
<evidence type="ECO:0000256" key="1">
    <source>
        <dbReference type="SAM" id="MobiDB-lite"/>
    </source>
</evidence>
<dbReference type="EMBL" id="VKKG01000001">
    <property type="protein sequence ID" value="TRY19405.1"/>
    <property type="molecule type" value="Genomic_DNA"/>
</dbReference>
<gene>
    <name evidence="2" type="ORF">FOJ82_00355</name>
</gene>
<protein>
    <submittedName>
        <fullName evidence="2">Uncharacterized protein</fullName>
    </submittedName>
</protein>
<dbReference type="AlphaFoldDB" id="A0A553K3Y7"/>